<evidence type="ECO:0000256" key="1">
    <source>
        <dbReference type="SAM" id="MobiDB-lite"/>
    </source>
</evidence>
<name>A0A0W0FR11_MONRR</name>
<sequence>MIKPNFIIIDPTTDPNVEFQVPTSHYSESIIPRLQVASRLRAFSPGSGKKHVGSAPGTVLTSKASEHGKGHWRHRSQYYLNVVDANQGRRPRV</sequence>
<comment type="caution">
    <text evidence="2">The sequence shown here is derived from an EMBL/GenBank/DDBJ whole genome shotgun (WGS) entry which is preliminary data.</text>
</comment>
<protein>
    <submittedName>
        <fullName evidence="2">Uncharacterized protein</fullName>
    </submittedName>
</protein>
<proteinExistence type="predicted"/>
<evidence type="ECO:0000313" key="2">
    <source>
        <dbReference type="EMBL" id="KTB38660.1"/>
    </source>
</evidence>
<feature type="region of interest" description="Disordered" evidence="1">
    <location>
        <begin position="45"/>
        <end position="72"/>
    </location>
</feature>
<organism evidence="2 3">
    <name type="scientific">Moniliophthora roreri</name>
    <name type="common">Frosty pod rot fungus</name>
    <name type="synonym">Monilia roreri</name>
    <dbReference type="NCBI Taxonomy" id="221103"/>
    <lineage>
        <taxon>Eukaryota</taxon>
        <taxon>Fungi</taxon>
        <taxon>Dikarya</taxon>
        <taxon>Basidiomycota</taxon>
        <taxon>Agaricomycotina</taxon>
        <taxon>Agaricomycetes</taxon>
        <taxon>Agaricomycetidae</taxon>
        <taxon>Agaricales</taxon>
        <taxon>Marasmiineae</taxon>
        <taxon>Marasmiaceae</taxon>
        <taxon>Moniliophthora</taxon>
    </lineage>
</organism>
<dbReference type="AlphaFoldDB" id="A0A0W0FR11"/>
<gene>
    <name evidence="2" type="ORF">WG66_8761</name>
</gene>
<evidence type="ECO:0000313" key="3">
    <source>
        <dbReference type="Proteomes" id="UP000054988"/>
    </source>
</evidence>
<dbReference type="EMBL" id="LATX01001735">
    <property type="protein sequence ID" value="KTB38660.1"/>
    <property type="molecule type" value="Genomic_DNA"/>
</dbReference>
<dbReference type="Proteomes" id="UP000054988">
    <property type="component" value="Unassembled WGS sequence"/>
</dbReference>
<reference evidence="2 3" key="1">
    <citation type="submission" date="2015-12" db="EMBL/GenBank/DDBJ databases">
        <title>Draft genome sequence of Moniliophthora roreri, the causal agent of frosty pod rot of cacao.</title>
        <authorList>
            <person name="Aime M.C."/>
            <person name="Diaz-Valderrama J.R."/>
            <person name="Kijpornyongpan T."/>
            <person name="Phillips-Mora W."/>
        </authorList>
    </citation>
    <scope>NUCLEOTIDE SEQUENCE [LARGE SCALE GENOMIC DNA]</scope>
    <source>
        <strain evidence="2 3">MCA 2952</strain>
    </source>
</reference>
<accession>A0A0W0FR11</accession>